<dbReference type="AlphaFoldDB" id="A0A0F4PZQ9"/>
<accession>A0A0F4PZQ9</accession>
<protein>
    <recommendedName>
        <fullName evidence="3">Cyanophycinase</fullName>
    </recommendedName>
</protein>
<dbReference type="GeneID" id="58228409"/>
<name>A0A0F4PZQ9_9GAMM</name>
<dbReference type="EMBL" id="JXXZ01000006">
    <property type="protein sequence ID" value="KJZ00585.1"/>
    <property type="molecule type" value="Genomic_DNA"/>
</dbReference>
<reference evidence="1 2" key="1">
    <citation type="journal article" date="2015" name="BMC Genomics">
        <title>Genome mining reveals unlocked bioactive potential of marine Gram-negative bacteria.</title>
        <authorList>
            <person name="Machado H."/>
            <person name="Sonnenschein E.C."/>
            <person name="Melchiorsen J."/>
            <person name="Gram L."/>
        </authorList>
    </citation>
    <scope>NUCLEOTIDE SEQUENCE [LARGE SCALE GENOMIC DNA]</scope>
    <source>
        <strain evidence="1 2">S3137</strain>
    </source>
</reference>
<dbReference type="PATRIC" id="fig|151081.8.peg.2658"/>
<comment type="caution">
    <text evidence="1">The sequence shown here is derived from an EMBL/GenBank/DDBJ whole genome shotgun (WGS) entry which is preliminary data.</text>
</comment>
<dbReference type="eggNOG" id="COG4242">
    <property type="taxonomic scope" value="Bacteria"/>
</dbReference>
<dbReference type="CDD" id="cd03145">
    <property type="entry name" value="GAT1_cyanophycinase"/>
    <property type="match status" value="1"/>
</dbReference>
<dbReference type="OrthoDB" id="9799980at2"/>
<dbReference type="Gene3D" id="3.40.50.880">
    <property type="match status" value="1"/>
</dbReference>
<organism evidence="1 2">
    <name type="scientific">Pseudoalteromonas ruthenica</name>
    <dbReference type="NCBI Taxonomy" id="151081"/>
    <lineage>
        <taxon>Bacteria</taxon>
        <taxon>Pseudomonadati</taxon>
        <taxon>Pseudomonadota</taxon>
        <taxon>Gammaproteobacteria</taxon>
        <taxon>Alteromonadales</taxon>
        <taxon>Pseudoalteromonadaceae</taxon>
        <taxon>Pseudoalteromonas</taxon>
    </lineage>
</organism>
<evidence type="ECO:0000313" key="1">
    <source>
        <dbReference type="EMBL" id="KJZ00585.1"/>
    </source>
</evidence>
<dbReference type="RefSeq" id="WP_052698246.1">
    <property type="nucleotide sequence ID" value="NZ_JXXY01000015.1"/>
</dbReference>
<sequence length="561" mass="61609">MTMIKDLGAIRAFSTHNRLFYPVLFFISLFVLPLAHAQTHILIGGALHTCSSLGAKHCLDKTNLQGKRSNLYQLDTQAIDRLEKHWPEQYQPQKARIIKALKTITREQKMSRQALLDKWHAVDEQVALITDELYYFILDNLEVYQGDKRQRLVERVDKTRTRSQAAKDIVAFIEKATLVAAQQQKQPAKILAITASSRDPYESADFYEQLLQFDGVETQWLALTPALAQAITENRCEALPALRAQALSFARSRIYPDRIAQEHALCEAGVASLVEKIQSATAVMFNGGDQSLTRKILFADDGAPYPWTAALKARPVIVGTSAGTAVQSGGSNEQGAVAMITSGDSIGALNAGAKPHSAPSARVQQRGGVTYEQEGGLGSFTYGVLDTHFSERNRSVRLHTLVQHIGQHHGYGVDETTALVTLSSASGSGAAVLGAAGVVKITPTAENAFRYSFYPAGVRLKLNDGHWQLAENTEQVSSPQLANQALPDIRFNDIMYDAKLRSLTQAMCMTNTKKALAQQFADGQYWHFTLNADEQTRMVNTAISNNACAVENLLITFSKAQ</sequence>
<proteinExistence type="predicted"/>
<dbReference type="Proteomes" id="UP000033664">
    <property type="component" value="Unassembled WGS sequence"/>
</dbReference>
<evidence type="ECO:0000313" key="2">
    <source>
        <dbReference type="Proteomes" id="UP000033664"/>
    </source>
</evidence>
<dbReference type="InterPro" id="IPR029062">
    <property type="entry name" value="Class_I_gatase-like"/>
</dbReference>
<dbReference type="PANTHER" id="PTHR36175:SF1">
    <property type="entry name" value="CYANOPHYCINASE"/>
    <property type="match status" value="1"/>
</dbReference>
<dbReference type="PANTHER" id="PTHR36175">
    <property type="entry name" value="CYANOPHYCINASE"/>
    <property type="match status" value="1"/>
</dbReference>
<keyword evidence="2" id="KW-1185">Reference proteome</keyword>
<evidence type="ECO:0008006" key="3">
    <source>
        <dbReference type="Google" id="ProtNLM"/>
    </source>
</evidence>
<gene>
    <name evidence="1" type="ORF">TW72_07895</name>
</gene>